<feature type="binding site" evidence="10">
    <location>
        <position position="365"/>
    </location>
    <ligand>
        <name>(2R)-2-phosphoglycerate</name>
        <dbReference type="ChEBI" id="CHEBI:58289"/>
    </ligand>
</feature>
<dbReference type="HAMAP" id="MF_00318">
    <property type="entry name" value="Enolase"/>
    <property type="match status" value="1"/>
</dbReference>
<evidence type="ECO:0000256" key="9">
    <source>
        <dbReference type="ARBA" id="ARBA00045763"/>
    </source>
</evidence>
<keyword evidence="7 10" id="KW-0324">Glycolysis</keyword>
<comment type="caution">
    <text evidence="16">The sequence shown here is derived from an EMBL/GenBank/DDBJ whole genome shotgun (WGS) entry which is preliminary data.</text>
</comment>
<dbReference type="PANTHER" id="PTHR11902">
    <property type="entry name" value="ENOLASE"/>
    <property type="match status" value="1"/>
</dbReference>
<dbReference type="SFLD" id="SFLDG00178">
    <property type="entry name" value="enolase"/>
    <property type="match status" value="1"/>
</dbReference>
<keyword evidence="16" id="KW-0670">Pyruvate</keyword>
<dbReference type="GO" id="GO:0006096">
    <property type="term" value="P:glycolytic process"/>
    <property type="evidence" value="ECO:0007669"/>
    <property type="project" value="UniProtKB-UniRule"/>
</dbReference>
<dbReference type="GO" id="GO:0009986">
    <property type="term" value="C:cell surface"/>
    <property type="evidence" value="ECO:0007669"/>
    <property type="project" value="UniProtKB-SubCell"/>
</dbReference>
<feature type="binding site" evidence="10">
    <location>
        <position position="364"/>
    </location>
    <ligand>
        <name>(2R)-2-phosphoglycerate</name>
        <dbReference type="ChEBI" id="CHEBI:58289"/>
    </ligand>
</feature>
<dbReference type="EC" id="4.2.1.11" evidence="3 10"/>
<dbReference type="SFLD" id="SFLDF00002">
    <property type="entry name" value="enolase"/>
    <property type="match status" value="1"/>
</dbReference>
<evidence type="ECO:0000256" key="11">
    <source>
        <dbReference type="PIRSR" id="PIRSR001400-1"/>
    </source>
</evidence>
<dbReference type="InterPro" id="IPR036849">
    <property type="entry name" value="Enolase-like_C_sf"/>
</dbReference>
<feature type="binding site" evidence="10">
    <location>
        <position position="386"/>
    </location>
    <ligand>
        <name>(2R)-2-phosphoglycerate</name>
        <dbReference type="ChEBI" id="CHEBI:58289"/>
    </ligand>
</feature>
<feature type="domain" description="Enolase N-terminal" evidence="15">
    <location>
        <begin position="4"/>
        <end position="134"/>
    </location>
</feature>
<dbReference type="GO" id="GO:0004634">
    <property type="term" value="F:phosphopyruvate hydratase activity"/>
    <property type="evidence" value="ECO:0007669"/>
    <property type="project" value="UniProtKB-UniRule"/>
</dbReference>
<comment type="similarity">
    <text evidence="2 10">Belongs to the enolase family.</text>
</comment>
<dbReference type="Gene3D" id="3.20.20.120">
    <property type="entry name" value="Enolase-like C-terminal domain"/>
    <property type="match status" value="1"/>
</dbReference>
<keyword evidence="6 10" id="KW-0460">Magnesium</keyword>
<evidence type="ECO:0000256" key="3">
    <source>
        <dbReference type="ARBA" id="ARBA00012058"/>
    </source>
</evidence>
<evidence type="ECO:0000256" key="2">
    <source>
        <dbReference type="ARBA" id="ARBA00009604"/>
    </source>
</evidence>
<organism evidence="16">
    <name type="scientific">Caldisericum exile</name>
    <dbReference type="NCBI Taxonomy" id="693075"/>
    <lineage>
        <taxon>Bacteria</taxon>
        <taxon>Pseudomonadati</taxon>
        <taxon>Caldisericota/Cryosericota group</taxon>
        <taxon>Caldisericota</taxon>
        <taxon>Caldisericia</taxon>
        <taxon>Caldisericales</taxon>
        <taxon>Caldisericaceae</taxon>
        <taxon>Caldisericum</taxon>
    </lineage>
</organism>
<comment type="subcellular location">
    <subcellularLocation>
        <location evidence="10">Cytoplasm</location>
    </subcellularLocation>
    <subcellularLocation>
        <location evidence="10">Secreted</location>
    </subcellularLocation>
    <subcellularLocation>
        <location evidence="10">Cell surface</location>
    </subcellularLocation>
    <text evidence="10">Fractions of enolase are present in both the cytoplasm and on the cell surface.</text>
</comment>
<evidence type="ECO:0000259" key="14">
    <source>
        <dbReference type="SMART" id="SM01192"/>
    </source>
</evidence>
<evidence type="ECO:0000256" key="8">
    <source>
        <dbReference type="ARBA" id="ARBA00023239"/>
    </source>
</evidence>
<feature type="binding site" evidence="12">
    <location>
        <begin position="362"/>
        <end position="365"/>
    </location>
    <ligand>
        <name>substrate</name>
    </ligand>
</feature>
<comment type="cofactor">
    <cofactor evidence="13">
        <name>Mg(2+)</name>
        <dbReference type="ChEBI" id="CHEBI:18420"/>
    </cofactor>
    <text evidence="13">Mg(2+) is required for catalysis and for stabilizing the dimer.</text>
</comment>
<feature type="binding site" evidence="10">
    <location>
        <position position="335"/>
    </location>
    <ligand>
        <name>(2R)-2-phosphoglycerate</name>
        <dbReference type="ChEBI" id="CHEBI:58289"/>
    </ligand>
</feature>
<reference evidence="16" key="1">
    <citation type="journal article" date="2020" name="mSystems">
        <title>Genome- and Community-Level Interaction Insights into Carbon Utilization and Element Cycling Functions of Hydrothermarchaeota in Hydrothermal Sediment.</title>
        <authorList>
            <person name="Zhou Z."/>
            <person name="Liu Y."/>
            <person name="Xu W."/>
            <person name="Pan J."/>
            <person name="Luo Z.H."/>
            <person name="Li M."/>
        </authorList>
    </citation>
    <scope>NUCLEOTIDE SEQUENCE [LARGE SCALE GENOMIC DNA]</scope>
    <source>
        <strain evidence="16">SpSt-794</strain>
    </source>
</reference>
<dbReference type="AlphaFoldDB" id="A0A7C4Y0W5"/>
<protein>
    <recommendedName>
        <fullName evidence="4 10">Enolase</fullName>
        <ecNumber evidence="3 10">4.2.1.11</ecNumber>
    </recommendedName>
    <alternativeName>
        <fullName evidence="10">2-phospho-D-glycerate hydro-lyase</fullName>
    </alternativeName>
    <alternativeName>
        <fullName evidence="10">2-phosphoglycerate dehydratase</fullName>
    </alternativeName>
</protein>
<dbReference type="InterPro" id="IPR029017">
    <property type="entry name" value="Enolase-like_N"/>
</dbReference>
<sequence>MSEIIYVKAREILDSRGNPTIETEVLLESGAMGVADVPSGKSTGKFEAVELRDGDKSRFNGKGVLNAVKNVNEVIGETIIGMEASDQYLIDKTMCELDGTPNKSKLGANAILSVSLAVARAQANELGIPLFQYLGGINANLLPLPQMNILNGGAHADSGLDIQEFLIFPVNFKTFREALRAGAEVYRSLESILKKSGYSVSVGDEGGFAPRVKNTEEALSLIVDAITSANYIAGKDILLGIDAAGSSFFEDGYYNFEGEKRTSKEMVDFYESLLAKFPIISIEDGLAEEDWEGWVELNRRLGSKVQLIGDDIYVTNKERFIKGIELNASNSILIKLNQIGTLSETLEVINLAKSKGFNAVVSHRSGETADTFISHLVVGMMTGQIKTGAPARVERVEKYNELIRIEEKLGEYARFASLDVFDKFLKHS</sequence>
<dbReference type="UniPathway" id="UPA00109">
    <property type="reaction ID" value="UER00187"/>
</dbReference>
<evidence type="ECO:0000256" key="5">
    <source>
        <dbReference type="ARBA" id="ARBA00022525"/>
    </source>
</evidence>
<dbReference type="GO" id="GO:0005576">
    <property type="term" value="C:extracellular region"/>
    <property type="evidence" value="ECO:0007669"/>
    <property type="project" value="UniProtKB-SubCell"/>
</dbReference>
<feature type="binding site" evidence="10 13">
    <location>
        <position position="242"/>
    </location>
    <ligand>
        <name>Mg(2+)</name>
        <dbReference type="ChEBI" id="CHEBI:18420"/>
    </ligand>
</feature>
<dbReference type="PIRSF" id="PIRSF001400">
    <property type="entry name" value="Enolase"/>
    <property type="match status" value="1"/>
</dbReference>
<evidence type="ECO:0000256" key="12">
    <source>
        <dbReference type="PIRSR" id="PIRSR001400-2"/>
    </source>
</evidence>
<evidence type="ECO:0000256" key="10">
    <source>
        <dbReference type="HAMAP-Rule" id="MF_00318"/>
    </source>
</evidence>
<dbReference type="CDD" id="cd03313">
    <property type="entry name" value="enolase"/>
    <property type="match status" value="1"/>
</dbReference>
<dbReference type="SMART" id="SM01193">
    <property type="entry name" value="Enolase_N"/>
    <property type="match status" value="1"/>
</dbReference>
<keyword evidence="10 13" id="KW-0479">Metal-binding</keyword>
<feature type="domain" description="Enolase C-terminal TIM barrel" evidence="14">
    <location>
        <begin position="139"/>
        <end position="423"/>
    </location>
</feature>
<comment type="pathway">
    <text evidence="1 10">Carbohydrate degradation; glycolysis; pyruvate from D-glyceraldehyde 3-phosphate: step 4/5.</text>
</comment>
<name>A0A7C4Y0W5_9BACT</name>
<feature type="binding site" evidence="10 13">
    <location>
        <position position="310"/>
    </location>
    <ligand>
        <name>Mg(2+)</name>
        <dbReference type="ChEBI" id="CHEBI:18420"/>
    </ligand>
</feature>
<keyword evidence="10" id="KW-0963">Cytoplasm</keyword>
<dbReference type="SUPFAM" id="SSF54826">
    <property type="entry name" value="Enolase N-terminal domain-like"/>
    <property type="match status" value="1"/>
</dbReference>
<feature type="active site" description="Proton acceptor" evidence="10 11">
    <location>
        <position position="335"/>
    </location>
</feature>
<evidence type="ECO:0000256" key="4">
    <source>
        <dbReference type="ARBA" id="ARBA00017068"/>
    </source>
</evidence>
<evidence type="ECO:0000256" key="13">
    <source>
        <dbReference type="PIRSR" id="PIRSR001400-3"/>
    </source>
</evidence>
<dbReference type="GO" id="GO:0000015">
    <property type="term" value="C:phosphopyruvate hydratase complex"/>
    <property type="evidence" value="ECO:0007669"/>
    <property type="project" value="InterPro"/>
</dbReference>
<dbReference type="PRINTS" id="PR00148">
    <property type="entry name" value="ENOLASE"/>
</dbReference>
<feature type="binding site" evidence="12">
    <location>
        <position position="386"/>
    </location>
    <ligand>
        <name>substrate</name>
    </ligand>
</feature>
<evidence type="ECO:0000256" key="6">
    <source>
        <dbReference type="ARBA" id="ARBA00022842"/>
    </source>
</evidence>
<evidence type="ECO:0000313" key="16">
    <source>
        <dbReference type="EMBL" id="HGW60615.1"/>
    </source>
</evidence>
<evidence type="ECO:0000256" key="7">
    <source>
        <dbReference type="ARBA" id="ARBA00023152"/>
    </source>
</evidence>
<feature type="binding site" evidence="12">
    <location>
        <position position="164"/>
    </location>
    <ligand>
        <name>substrate</name>
    </ligand>
</feature>
<dbReference type="GO" id="GO:0000287">
    <property type="term" value="F:magnesium ion binding"/>
    <property type="evidence" value="ECO:0007669"/>
    <property type="project" value="UniProtKB-UniRule"/>
</dbReference>
<dbReference type="InterPro" id="IPR000941">
    <property type="entry name" value="Enolase"/>
</dbReference>
<comment type="cofactor">
    <cofactor evidence="10">
        <name>Mg(2+)</name>
        <dbReference type="ChEBI" id="CHEBI:18420"/>
    </cofactor>
    <text evidence="10">Binds a second Mg(2+) ion via substrate during catalysis.</text>
</comment>
<accession>A0A7C4Y0W5</accession>
<gene>
    <name evidence="10" type="primary">eno</name>
    <name evidence="16" type="ORF">ENV82_04220</name>
</gene>
<dbReference type="EMBL" id="DTHV01000133">
    <property type="protein sequence ID" value="HGW60615.1"/>
    <property type="molecule type" value="Genomic_DNA"/>
</dbReference>
<dbReference type="Pfam" id="PF03952">
    <property type="entry name" value="Enolase_N"/>
    <property type="match status" value="1"/>
</dbReference>
<feature type="binding site" evidence="10">
    <location>
        <position position="163"/>
    </location>
    <ligand>
        <name>(2R)-2-phosphoglycerate</name>
        <dbReference type="ChEBI" id="CHEBI:58289"/>
    </ligand>
</feature>
<keyword evidence="8 10" id="KW-0456">Lyase</keyword>
<dbReference type="PANTHER" id="PTHR11902:SF1">
    <property type="entry name" value="ENOLASE"/>
    <property type="match status" value="1"/>
</dbReference>
<dbReference type="SFLD" id="SFLDS00001">
    <property type="entry name" value="Enolase"/>
    <property type="match status" value="1"/>
</dbReference>
<dbReference type="Gene3D" id="3.30.390.10">
    <property type="entry name" value="Enolase-like, N-terminal domain"/>
    <property type="match status" value="1"/>
</dbReference>
<dbReference type="FunFam" id="3.30.390.10:FF:000001">
    <property type="entry name" value="Enolase"/>
    <property type="match status" value="1"/>
</dbReference>
<dbReference type="InterPro" id="IPR020811">
    <property type="entry name" value="Enolase_N"/>
</dbReference>
<dbReference type="SUPFAM" id="SSF51604">
    <property type="entry name" value="Enolase C-terminal domain-like"/>
    <property type="match status" value="1"/>
</dbReference>
<dbReference type="PROSITE" id="PS00164">
    <property type="entry name" value="ENOLASE"/>
    <property type="match status" value="1"/>
</dbReference>
<evidence type="ECO:0000259" key="15">
    <source>
        <dbReference type="SMART" id="SM01193"/>
    </source>
</evidence>
<comment type="function">
    <text evidence="9 10">Catalyzes the reversible conversion of 2-phosphoglycerate (2-PG) into phosphoenolpyruvate (PEP). It is essential for the degradation of carbohydrates via glycolysis.</text>
</comment>
<feature type="active site" description="Proton donor" evidence="10 11">
    <location>
        <position position="205"/>
    </location>
</feature>
<comment type="catalytic activity">
    <reaction evidence="10">
        <text>(2R)-2-phosphoglycerate = phosphoenolpyruvate + H2O</text>
        <dbReference type="Rhea" id="RHEA:10164"/>
        <dbReference type="ChEBI" id="CHEBI:15377"/>
        <dbReference type="ChEBI" id="CHEBI:58289"/>
        <dbReference type="ChEBI" id="CHEBI:58702"/>
        <dbReference type="EC" id="4.2.1.11"/>
    </reaction>
</comment>
<dbReference type="Pfam" id="PF00113">
    <property type="entry name" value="Enolase_C"/>
    <property type="match status" value="1"/>
</dbReference>
<dbReference type="InterPro" id="IPR020810">
    <property type="entry name" value="Enolase_C"/>
</dbReference>
<dbReference type="NCBIfam" id="TIGR01060">
    <property type="entry name" value="eno"/>
    <property type="match status" value="1"/>
</dbReference>
<feature type="binding site" evidence="12">
    <location>
        <position position="310"/>
    </location>
    <ligand>
        <name>substrate</name>
    </ligand>
</feature>
<dbReference type="InterPro" id="IPR020809">
    <property type="entry name" value="Enolase_CS"/>
</dbReference>
<evidence type="ECO:0000256" key="1">
    <source>
        <dbReference type="ARBA" id="ARBA00005031"/>
    </source>
</evidence>
<proteinExistence type="inferred from homology"/>
<feature type="binding site" evidence="10 13">
    <location>
        <position position="283"/>
    </location>
    <ligand>
        <name>Mg(2+)</name>
        <dbReference type="ChEBI" id="CHEBI:18420"/>
    </ligand>
</feature>
<dbReference type="SMART" id="SM01192">
    <property type="entry name" value="Enolase_C"/>
    <property type="match status" value="1"/>
</dbReference>
<feature type="binding site" evidence="12">
    <location>
        <position position="155"/>
    </location>
    <ligand>
        <name>substrate</name>
    </ligand>
</feature>
<keyword evidence="5 10" id="KW-0964">Secreted</keyword>
<feature type="binding site" evidence="12">
    <location>
        <position position="283"/>
    </location>
    <ligand>
        <name>substrate</name>
    </ligand>
</feature>